<accession>A0A420V4P9</accession>
<evidence type="ECO:0000256" key="3">
    <source>
        <dbReference type="ARBA" id="ARBA00022832"/>
    </source>
</evidence>
<dbReference type="EMBL" id="JNAD02000004">
    <property type="protein sequence ID" value="RKM96428.1"/>
    <property type="molecule type" value="Genomic_DNA"/>
</dbReference>
<reference evidence="7 8" key="1">
    <citation type="journal article" date="2014" name="Genome Announc.">
        <title>Draft Genome Sequence of Streptomyces fradiae ATCC 19609, a Strain Highly Sensitive to Antibiotics.</title>
        <authorList>
            <person name="Bekker O.B."/>
            <person name="Klimina K.M."/>
            <person name="Vatlin A.A."/>
            <person name="Zakharevich N.V."/>
            <person name="Kasianov A.S."/>
            <person name="Danilenko V.N."/>
        </authorList>
    </citation>
    <scope>NUCLEOTIDE SEQUENCE [LARGE SCALE GENOMIC DNA]</scope>
    <source>
        <strain evidence="7 8">ATCC 19609</strain>
    </source>
</reference>
<keyword evidence="4" id="KW-0443">Lipid metabolism</keyword>
<dbReference type="InterPro" id="IPR042099">
    <property type="entry name" value="ANL_N_sf"/>
</dbReference>
<feature type="domain" description="AMP-dependent synthetase/ligase" evidence="6">
    <location>
        <begin position="51"/>
        <end position="438"/>
    </location>
</feature>
<dbReference type="InterPro" id="IPR020845">
    <property type="entry name" value="AMP-binding_CS"/>
</dbReference>
<dbReference type="Gene3D" id="3.40.50.12780">
    <property type="entry name" value="N-terminal domain of ligase-like"/>
    <property type="match status" value="1"/>
</dbReference>
<organism evidence="7 8">
    <name type="scientific">Streptomyces xinghaiensis</name>
    <dbReference type="NCBI Taxonomy" id="1038928"/>
    <lineage>
        <taxon>Bacteria</taxon>
        <taxon>Bacillati</taxon>
        <taxon>Actinomycetota</taxon>
        <taxon>Actinomycetes</taxon>
        <taxon>Kitasatosporales</taxon>
        <taxon>Streptomycetaceae</taxon>
        <taxon>Streptomyces</taxon>
    </lineage>
</organism>
<dbReference type="RefSeq" id="WP_043463320.1">
    <property type="nucleotide sequence ID" value="NZ_CP134822.1"/>
</dbReference>
<evidence type="ECO:0000313" key="7">
    <source>
        <dbReference type="EMBL" id="RKM96428.1"/>
    </source>
</evidence>
<dbReference type="Pfam" id="PF23562">
    <property type="entry name" value="AMP-binding_C_3"/>
    <property type="match status" value="1"/>
</dbReference>
<dbReference type="Proteomes" id="UP000028058">
    <property type="component" value="Unassembled WGS sequence"/>
</dbReference>
<keyword evidence="2 7" id="KW-0436">Ligase</keyword>
<dbReference type="OrthoDB" id="5240489at2"/>
<evidence type="ECO:0000256" key="5">
    <source>
        <dbReference type="ARBA" id="ARBA00032875"/>
    </source>
</evidence>
<evidence type="ECO:0000256" key="2">
    <source>
        <dbReference type="ARBA" id="ARBA00022598"/>
    </source>
</evidence>
<evidence type="ECO:0000259" key="6">
    <source>
        <dbReference type="Pfam" id="PF00501"/>
    </source>
</evidence>
<protein>
    <recommendedName>
        <fullName evidence="5">Acyl-CoA synthetase</fullName>
    </recommendedName>
</protein>
<proteinExistence type="inferred from homology"/>
<dbReference type="CDD" id="cd05907">
    <property type="entry name" value="VL_LC_FACS_like"/>
    <property type="match status" value="1"/>
</dbReference>
<dbReference type="PROSITE" id="PS00455">
    <property type="entry name" value="AMP_BINDING"/>
    <property type="match status" value="1"/>
</dbReference>
<dbReference type="InterPro" id="IPR000873">
    <property type="entry name" value="AMP-dep_synth/lig_dom"/>
</dbReference>
<dbReference type="PANTHER" id="PTHR43272:SF32">
    <property type="entry name" value="AMP-DEPENDENT SYNTHETASE_LIGASE DOMAIN-CONTAINING PROTEIN"/>
    <property type="match status" value="1"/>
</dbReference>
<evidence type="ECO:0000256" key="1">
    <source>
        <dbReference type="ARBA" id="ARBA00006432"/>
    </source>
</evidence>
<dbReference type="AlphaFoldDB" id="A0A420V4P9"/>
<dbReference type="Pfam" id="PF00501">
    <property type="entry name" value="AMP-binding"/>
    <property type="match status" value="1"/>
</dbReference>
<dbReference type="GO" id="GO:0016020">
    <property type="term" value="C:membrane"/>
    <property type="evidence" value="ECO:0007669"/>
    <property type="project" value="TreeGrafter"/>
</dbReference>
<dbReference type="SUPFAM" id="SSF56801">
    <property type="entry name" value="Acetyl-CoA synthetase-like"/>
    <property type="match status" value="1"/>
</dbReference>
<keyword evidence="3" id="KW-0276">Fatty acid metabolism</keyword>
<sequence length="610" mass="66807">MRELSLPPLVQKLRTGGLADSVYEIAERAPDRVQFSRREDGPGGIRWLPVTALGFRSDVTALAKGLIADGVRPGDRIAVMSRTRYEWTLFSYALWSIGAQLVPVYPTSSAEQVHWILSDTRASAVVVEHADEAMTVGAICDDLPQLRRIWQLDEGCVQELSALGRGIPDALVHRMRAGVSPGSAATITYTSGTTGRPRGCVITHANLAFECDTLIEGWRELLAEPGEQPAVLAFLPLSHVYGLMVQVACQRHGVRLGHQPDPSSDELLPALASFRPTFLFAVPYVFERIYRTARRQAEQAQKLEAFDHAVDIAMRYAEAVERRSLLRGAGPGPALRVQHALHDRTVYARLRAVLGGRVRHAVSGGSPLSRELGLVFAGAGVTIYDGYGLTETAAAVTGHPIGRPKFGTVGRPLPGCAVHIAEDGEIWVRGDNVFAGYLDDREGTEEVLHEGWLATGDIGHLDEDGYLHLTGRKKDIIVTSGGKSVSPLILEERLRAHPLISRCLVVGDNRPFIAALITLDPEAVGHWQRLRFQQPMDLRVVVRHAELQEEIQRAVSRANTAVSRSESIRAFRVLPHDFSVRGGLLTPSLKLRRGAIVKAYAAEIAELYSR</sequence>
<comment type="caution">
    <text evidence="7">The sequence shown here is derived from an EMBL/GenBank/DDBJ whole genome shotgun (WGS) entry which is preliminary data.</text>
</comment>
<dbReference type="PANTHER" id="PTHR43272">
    <property type="entry name" value="LONG-CHAIN-FATTY-ACID--COA LIGASE"/>
    <property type="match status" value="1"/>
</dbReference>
<comment type="similarity">
    <text evidence="1">Belongs to the ATP-dependent AMP-binding enzyme family.</text>
</comment>
<evidence type="ECO:0000313" key="8">
    <source>
        <dbReference type="Proteomes" id="UP000028058"/>
    </source>
</evidence>
<dbReference type="GO" id="GO:0004467">
    <property type="term" value="F:long-chain fatty acid-CoA ligase activity"/>
    <property type="evidence" value="ECO:0007669"/>
    <property type="project" value="TreeGrafter"/>
</dbReference>
<name>A0A420V4P9_9ACTN</name>
<keyword evidence="8" id="KW-1185">Reference proteome</keyword>
<gene>
    <name evidence="7" type="ORF">SFRA_010135</name>
</gene>
<evidence type="ECO:0000256" key="4">
    <source>
        <dbReference type="ARBA" id="ARBA00023098"/>
    </source>
</evidence>